<dbReference type="PANTHER" id="PTHR46429:SF1">
    <property type="entry name" value="23S RRNA (GUANOSINE-2'-O-)-METHYLTRANSFERASE RLMB"/>
    <property type="match status" value="1"/>
</dbReference>
<keyword evidence="6" id="KW-1185">Reference proteome</keyword>
<dbReference type="Pfam" id="PF00588">
    <property type="entry name" value="SpoU_methylase"/>
    <property type="match status" value="1"/>
</dbReference>
<dbReference type="SUPFAM" id="SSF55315">
    <property type="entry name" value="L30e-like"/>
    <property type="match status" value="1"/>
</dbReference>
<sequence length="266" mass="29428">MYKKQNKDISQKYPKNKIETKKVVSKDNKVDTANKETLIWGKNSVLDAINSNLNISKIYINENFKKIKIKQNIPVEYVSKAILDQMSNNANHQGYIVAIKSINYSNIEQLIKAKPNIVLALDHIVDPQNLGAIIRTANAAGVKHILLPKDNSAEVNSTALKVASGGFVGINFYKVSSMSATLTKLKNNDYWIYATTLHDNSVNYASVSYPMHTVIVMGNEGSGVSKSVLAVSDQYIHINQYGTVQSLNVSVATGIVLFGYLNNFKK</sequence>
<dbReference type="CDD" id="cd18103">
    <property type="entry name" value="SpoU-like_RlmB"/>
    <property type="match status" value="1"/>
</dbReference>
<dbReference type="NCBIfam" id="TIGR00186">
    <property type="entry name" value="rRNA_methyl_3"/>
    <property type="match status" value="1"/>
</dbReference>
<gene>
    <name evidence="5" type="ORF">SAMN02745154_00467</name>
</gene>
<dbReference type="PANTHER" id="PTHR46429">
    <property type="entry name" value="23S RRNA (GUANOSINE-2'-O-)-METHYLTRANSFERASE RLMB"/>
    <property type="match status" value="1"/>
</dbReference>
<dbReference type="SUPFAM" id="SSF75217">
    <property type="entry name" value="alpha/beta knot"/>
    <property type="match status" value="1"/>
</dbReference>
<dbReference type="InterPro" id="IPR029026">
    <property type="entry name" value="tRNA_m1G_MTases_N"/>
</dbReference>
<evidence type="ECO:0000256" key="3">
    <source>
        <dbReference type="ARBA" id="ARBA00022679"/>
    </source>
</evidence>
<evidence type="ECO:0000256" key="2">
    <source>
        <dbReference type="ARBA" id="ARBA00022603"/>
    </source>
</evidence>
<reference evidence="6" key="1">
    <citation type="submission" date="2017-02" db="EMBL/GenBank/DDBJ databases">
        <authorList>
            <person name="Varghese N."/>
            <person name="Submissions S."/>
        </authorList>
    </citation>
    <scope>NUCLEOTIDE SEQUENCE [LARGE SCALE GENOMIC DNA]</scope>
    <source>
        <strain evidence="6">ATCC 27862</strain>
    </source>
</reference>
<feature type="domain" description="RNA 2-O ribose methyltransferase substrate binding" evidence="4">
    <location>
        <begin position="38"/>
        <end position="105"/>
    </location>
</feature>
<dbReference type="AlphaFoldDB" id="A0A1T4LJQ6"/>
<dbReference type="STRING" id="171291.SAMN02745154_00467"/>
<dbReference type="InterPro" id="IPR004441">
    <property type="entry name" value="rRNA_MeTrfase_TrmH"/>
</dbReference>
<dbReference type="OrthoDB" id="9794400at2"/>
<dbReference type="SMART" id="SM00967">
    <property type="entry name" value="SpoU_sub_bind"/>
    <property type="match status" value="1"/>
</dbReference>
<dbReference type="GO" id="GO:0008173">
    <property type="term" value="F:RNA methyltransferase activity"/>
    <property type="evidence" value="ECO:0007669"/>
    <property type="project" value="InterPro"/>
</dbReference>
<name>A0A1T4LJQ6_9BACT</name>
<keyword evidence="3 5" id="KW-0808">Transferase</keyword>
<dbReference type="RefSeq" id="WP_078747191.1">
    <property type="nucleotide sequence ID" value="NZ_CP137850.1"/>
</dbReference>
<dbReference type="GO" id="GO:0006396">
    <property type="term" value="P:RNA processing"/>
    <property type="evidence" value="ECO:0007669"/>
    <property type="project" value="InterPro"/>
</dbReference>
<evidence type="ECO:0000313" key="5">
    <source>
        <dbReference type="EMBL" id="SJZ54778.1"/>
    </source>
</evidence>
<evidence type="ECO:0000259" key="4">
    <source>
        <dbReference type="SMART" id="SM00967"/>
    </source>
</evidence>
<dbReference type="InterPro" id="IPR029064">
    <property type="entry name" value="Ribosomal_eL30-like_sf"/>
</dbReference>
<evidence type="ECO:0000313" key="6">
    <source>
        <dbReference type="Proteomes" id="UP000190389"/>
    </source>
</evidence>
<keyword evidence="2 5" id="KW-0489">Methyltransferase</keyword>
<dbReference type="Pfam" id="PF08032">
    <property type="entry name" value="SpoU_sub_bind"/>
    <property type="match status" value="1"/>
</dbReference>
<dbReference type="GO" id="GO:0032259">
    <property type="term" value="P:methylation"/>
    <property type="evidence" value="ECO:0007669"/>
    <property type="project" value="UniProtKB-KW"/>
</dbReference>
<evidence type="ECO:0000256" key="1">
    <source>
        <dbReference type="ARBA" id="ARBA00007228"/>
    </source>
</evidence>
<dbReference type="InterPro" id="IPR001537">
    <property type="entry name" value="SpoU_MeTrfase"/>
</dbReference>
<accession>A0A1T4LJQ6</accession>
<protein>
    <submittedName>
        <fullName evidence="5">23S rRNA (Guanosine2251-2'-O)-methyltransferase</fullName>
    </submittedName>
</protein>
<dbReference type="Gene3D" id="3.40.1280.10">
    <property type="match status" value="1"/>
</dbReference>
<comment type="similarity">
    <text evidence="1">Belongs to the class IV-like SAM-binding methyltransferase superfamily. RNA methyltransferase TrmH family.</text>
</comment>
<dbReference type="InterPro" id="IPR029028">
    <property type="entry name" value="Alpha/beta_knot_MTases"/>
</dbReference>
<dbReference type="Proteomes" id="UP000190389">
    <property type="component" value="Unassembled WGS sequence"/>
</dbReference>
<dbReference type="Gene3D" id="3.30.1330.30">
    <property type="match status" value="1"/>
</dbReference>
<proteinExistence type="inferred from homology"/>
<dbReference type="InterPro" id="IPR013123">
    <property type="entry name" value="SpoU_subst-bd"/>
</dbReference>
<dbReference type="GO" id="GO:0005829">
    <property type="term" value="C:cytosol"/>
    <property type="evidence" value="ECO:0007669"/>
    <property type="project" value="TreeGrafter"/>
</dbReference>
<dbReference type="GO" id="GO:0003723">
    <property type="term" value="F:RNA binding"/>
    <property type="evidence" value="ECO:0007669"/>
    <property type="project" value="InterPro"/>
</dbReference>
<dbReference type="EMBL" id="FUXF01000015">
    <property type="protein sequence ID" value="SJZ54778.1"/>
    <property type="molecule type" value="Genomic_DNA"/>
</dbReference>
<organism evidence="5 6">
    <name type="scientific">Mycoplasmopsis verecunda</name>
    <dbReference type="NCBI Taxonomy" id="171291"/>
    <lineage>
        <taxon>Bacteria</taxon>
        <taxon>Bacillati</taxon>
        <taxon>Mycoplasmatota</taxon>
        <taxon>Mycoplasmoidales</taxon>
        <taxon>Metamycoplasmataceae</taxon>
        <taxon>Mycoplasmopsis</taxon>
    </lineage>
</organism>